<dbReference type="Proteomes" id="UP001519460">
    <property type="component" value="Unassembled WGS sequence"/>
</dbReference>
<sequence length="126" mass="14498">MADIEYVYRKEDEGTAKDLYDGCNSGKYSLPMLVVVNNGFYSNREETTFSTGQVLMIHEIRTQDRVLVHDCNKKTLTVPLDYTHRFTVGHSNVRLLLDRLSLCVARDAYHSTLKEPILCEDLYTFA</sequence>
<dbReference type="AlphaFoldDB" id="A0ABD0LU85"/>
<reference evidence="1 2" key="1">
    <citation type="journal article" date="2023" name="Sci. Data">
        <title>Genome assembly of the Korean intertidal mud-creeper Batillaria attramentaria.</title>
        <authorList>
            <person name="Patra A.K."/>
            <person name="Ho P.T."/>
            <person name="Jun S."/>
            <person name="Lee S.J."/>
            <person name="Kim Y."/>
            <person name="Won Y.J."/>
        </authorList>
    </citation>
    <scope>NUCLEOTIDE SEQUENCE [LARGE SCALE GENOMIC DNA]</scope>
    <source>
        <strain evidence="1">Wonlab-2016</strain>
    </source>
</reference>
<proteinExistence type="predicted"/>
<gene>
    <name evidence="1" type="ORF">BaRGS_00005907</name>
</gene>
<organism evidence="1 2">
    <name type="scientific">Batillaria attramentaria</name>
    <dbReference type="NCBI Taxonomy" id="370345"/>
    <lineage>
        <taxon>Eukaryota</taxon>
        <taxon>Metazoa</taxon>
        <taxon>Spiralia</taxon>
        <taxon>Lophotrochozoa</taxon>
        <taxon>Mollusca</taxon>
        <taxon>Gastropoda</taxon>
        <taxon>Caenogastropoda</taxon>
        <taxon>Sorbeoconcha</taxon>
        <taxon>Cerithioidea</taxon>
        <taxon>Batillariidae</taxon>
        <taxon>Batillaria</taxon>
    </lineage>
</organism>
<name>A0ABD0LU85_9CAEN</name>
<comment type="caution">
    <text evidence="1">The sequence shown here is derived from an EMBL/GenBank/DDBJ whole genome shotgun (WGS) entry which is preliminary data.</text>
</comment>
<dbReference type="EMBL" id="JACVVK020000023">
    <property type="protein sequence ID" value="KAK7502958.1"/>
    <property type="molecule type" value="Genomic_DNA"/>
</dbReference>
<protein>
    <submittedName>
        <fullName evidence="1">Uncharacterized protein</fullName>
    </submittedName>
</protein>
<evidence type="ECO:0000313" key="1">
    <source>
        <dbReference type="EMBL" id="KAK7502958.1"/>
    </source>
</evidence>
<keyword evidence="2" id="KW-1185">Reference proteome</keyword>
<accession>A0ABD0LU85</accession>
<evidence type="ECO:0000313" key="2">
    <source>
        <dbReference type="Proteomes" id="UP001519460"/>
    </source>
</evidence>